<comment type="cofactor">
    <cofactor evidence="13">
        <name>FAD</name>
        <dbReference type="ChEBI" id="CHEBI:57692"/>
    </cofactor>
    <text evidence="13">Binds 1 FAD per subunit.</text>
</comment>
<dbReference type="SUPFAM" id="SSF52425">
    <property type="entry name" value="Cryptochrome/photolyase, N-terminal domain"/>
    <property type="match status" value="1"/>
</dbReference>
<keyword evidence="6" id="KW-0678">Repressor</keyword>
<dbReference type="InterPro" id="IPR002081">
    <property type="entry name" value="Cryptochrome/DNA_photolyase_1"/>
</dbReference>
<evidence type="ECO:0000256" key="11">
    <source>
        <dbReference type="ARBA" id="ARBA00023170"/>
    </source>
</evidence>
<dbReference type="GO" id="GO:0045892">
    <property type="term" value="P:negative regulation of DNA-templated transcription"/>
    <property type="evidence" value="ECO:0007669"/>
    <property type="project" value="TreeGrafter"/>
</dbReference>
<dbReference type="STRING" id="6689.A0A3R7N039"/>
<dbReference type="GO" id="GO:0003677">
    <property type="term" value="F:DNA binding"/>
    <property type="evidence" value="ECO:0007669"/>
    <property type="project" value="TreeGrafter"/>
</dbReference>
<dbReference type="InterPro" id="IPR036155">
    <property type="entry name" value="Crypto/Photolyase_N_sf"/>
</dbReference>
<keyword evidence="12" id="KW-0539">Nucleus</keyword>
<accession>A0A3R7N039</accession>
<feature type="binding site" evidence="13">
    <location>
        <begin position="362"/>
        <end position="369"/>
    </location>
    <ligand>
        <name>FAD</name>
        <dbReference type="ChEBI" id="CHEBI:57692"/>
    </ligand>
</feature>
<dbReference type="GO" id="GO:0048471">
    <property type="term" value="C:perinuclear region of cytoplasm"/>
    <property type="evidence" value="ECO:0007669"/>
    <property type="project" value="UniProtKB-SubCell"/>
</dbReference>
<dbReference type="Gene3D" id="3.40.50.620">
    <property type="entry name" value="HUPs"/>
    <property type="match status" value="1"/>
</dbReference>
<evidence type="ECO:0000259" key="15">
    <source>
        <dbReference type="PROSITE" id="PS51645"/>
    </source>
</evidence>
<evidence type="ECO:0000256" key="6">
    <source>
        <dbReference type="ARBA" id="ARBA00022491"/>
    </source>
</evidence>
<sequence length="596" mass="68101">MSGCFGTTSRTSTASGSCMCVREGKRSLVWGHKAPQSSPKLARGRVILAQVKGLGDVDRKTSLEHGATMTKTSVHWFRHGLRLHDNPALLESVKDCEKFYAIFIHDGETAGTEVSGYNRMQFLTESLCDLDEQLRAVGGQLFVFKGKPTAVIKMLHAEIGITRLTFEQDCEAIWNKRDNQVRSQCKELGIEIVEKIAHTLWDPFEIIDCNGGQPPLTYEMFVQVSAVLGPPERPVPDVKWDDVIFGEISDELAMKLQLCPHIPTPAELGWNRECDEQSAYIGGETAALAHLQKRLKIEENAFRDCYILPNQVNPDILGEPMSMSAALRFGCLSVRKFYWNIQDIYFELHKEIKPPFHSLTAQLIWREFFYCMSANNEAYNRMKGNPICIDIPWRKDDEHLKAWTEGRTGYPFIDACMRQLRKEGWIHHVCRTAVACFLTRGDLWISWEDGLHVFLKYLIDADWSVCAGNWMWVSSSAFERQLDCSTCICPVNYGKRIEPTGDYIRRYVPELASLPQDYIFEPWLAPKSVQEAYKCIIGQDYPERIVIHAEASKANRKMMESIREKMAVKPPHCCPSNVKETRVFLRLPEACYHNVL</sequence>
<feature type="site" description="Electron transfer via tryptophanyl radical" evidence="14">
    <location>
        <position position="393"/>
    </location>
</feature>
<keyword evidence="11" id="KW-0675">Receptor</keyword>
<evidence type="ECO:0000256" key="2">
    <source>
        <dbReference type="ARBA" id="ARBA00004556"/>
    </source>
</evidence>
<proteinExistence type="inferred from homology"/>
<evidence type="ECO:0000256" key="14">
    <source>
        <dbReference type="PIRSR" id="PIRSR602081-2"/>
    </source>
</evidence>
<dbReference type="EMBL" id="QCYY01002004">
    <property type="protein sequence ID" value="ROT73690.1"/>
    <property type="molecule type" value="Genomic_DNA"/>
</dbReference>
<evidence type="ECO:0000256" key="1">
    <source>
        <dbReference type="ARBA" id="ARBA00004123"/>
    </source>
</evidence>
<dbReference type="Pfam" id="PF03441">
    <property type="entry name" value="FAD_binding_7"/>
    <property type="match status" value="1"/>
</dbReference>
<feature type="site" description="Electron transfer via tryptophanyl radical" evidence="14">
    <location>
        <position position="447"/>
    </location>
</feature>
<evidence type="ECO:0000256" key="5">
    <source>
        <dbReference type="ARBA" id="ARBA00022490"/>
    </source>
</evidence>
<dbReference type="PANTHER" id="PTHR11455:SF17">
    <property type="entry name" value="CRYPTOCHROME-1"/>
    <property type="match status" value="1"/>
</dbReference>
<dbReference type="Proteomes" id="UP000283509">
    <property type="component" value="Unassembled WGS sequence"/>
</dbReference>
<dbReference type="OrthoDB" id="435881at2759"/>
<keyword evidence="8" id="KW-0547">Nucleotide-binding</keyword>
<dbReference type="Gene3D" id="1.10.579.10">
    <property type="entry name" value="DNA Cyclobutane Dipyrimidine Photolyase, subunit A, domain 3"/>
    <property type="match status" value="1"/>
</dbReference>
<feature type="site" description="Electron transfer via tryptophanyl radical" evidence="14">
    <location>
        <position position="470"/>
    </location>
</feature>
<evidence type="ECO:0000256" key="3">
    <source>
        <dbReference type="ARBA" id="ARBA00005862"/>
    </source>
</evidence>
<comment type="similarity">
    <text evidence="3">Belongs to the DNA photolyase class-1 family.</text>
</comment>
<organism evidence="16 17">
    <name type="scientific">Penaeus vannamei</name>
    <name type="common">Whiteleg shrimp</name>
    <name type="synonym">Litopenaeus vannamei</name>
    <dbReference type="NCBI Taxonomy" id="6689"/>
    <lineage>
        <taxon>Eukaryota</taxon>
        <taxon>Metazoa</taxon>
        <taxon>Ecdysozoa</taxon>
        <taxon>Arthropoda</taxon>
        <taxon>Crustacea</taxon>
        <taxon>Multicrustacea</taxon>
        <taxon>Malacostraca</taxon>
        <taxon>Eumalacostraca</taxon>
        <taxon>Eucarida</taxon>
        <taxon>Decapoda</taxon>
        <taxon>Dendrobranchiata</taxon>
        <taxon>Penaeoidea</taxon>
        <taxon>Penaeidae</taxon>
        <taxon>Penaeus</taxon>
    </lineage>
</organism>
<keyword evidence="17" id="KW-1185">Reference proteome</keyword>
<dbReference type="GO" id="GO:0071949">
    <property type="term" value="F:FAD binding"/>
    <property type="evidence" value="ECO:0007669"/>
    <property type="project" value="TreeGrafter"/>
</dbReference>
<dbReference type="InterPro" id="IPR005101">
    <property type="entry name" value="Cryptochr/Photolyase_FAD-bd"/>
</dbReference>
<dbReference type="GO" id="GO:0043153">
    <property type="term" value="P:entrainment of circadian clock by photoperiod"/>
    <property type="evidence" value="ECO:0007669"/>
    <property type="project" value="TreeGrafter"/>
</dbReference>
<evidence type="ECO:0000313" key="17">
    <source>
        <dbReference type="Proteomes" id="UP000283509"/>
    </source>
</evidence>
<dbReference type="SUPFAM" id="SSF48173">
    <property type="entry name" value="Cryptochrome/photolyase FAD-binding domain"/>
    <property type="match status" value="1"/>
</dbReference>
<keyword evidence="9 13" id="KW-0274">FAD</keyword>
<reference evidence="16 17" key="1">
    <citation type="submission" date="2018-04" db="EMBL/GenBank/DDBJ databases">
        <authorList>
            <person name="Zhang X."/>
            <person name="Yuan J."/>
            <person name="Li F."/>
            <person name="Xiang J."/>
        </authorList>
    </citation>
    <scope>NUCLEOTIDE SEQUENCE [LARGE SCALE GENOMIC DNA]</scope>
    <source>
        <tissue evidence="16">Muscle</tissue>
    </source>
</reference>
<comment type="caution">
    <text evidence="16">The sequence shown here is derived from an EMBL/GenBank/DDBJ whole genome shotgun (WGS) entry which is preliminary data.</text>
</comment>
<dbReference type="InterPro" id="IPR036134">
    <property type="entry name" value="Crypto/Photolyase_FAD-like_sf"/>
</dbReference>
<reference evidence="16 17" key="2">
    <citation type="submission" date="2019-01" db="EMBL/GenBank/DDBJ databases">
        <title>The decoding of complex shrimp genome reveals the adaptation for benthos swimmer, frequently molting mechanism and breeding impact on genome.</title>
        <authorList>
            <person name="Sun Y."/>
            <person name="Gao Y."/>
            <person name="Yu Y."/>
        </authorList>
    </citation>
    <scope>NUCLEOTIDE SEQUENCE [LARGE SCALE GENOMIC DNA]</scope>
    <source>
        <tissue evidence="16">Muscle</tissue>
    </source>
</reference>
<keyword evidence="7 13" id="KW-0285">Flavoprotein</keyword>
<dbReference type="GO" id="GO:0005634">
    <property type="term" value="C:nucleus"/>
    <property type="evidence" value="ECO:0007669"/>
    <property type="project" value="UniProtKB-SubCell"/>
</dbReference>
<comment type="subcellular location">
    <subcellularLocation>
        <location evidence="2">Cytoplasm</location>
        <location evidence="2">Perinuclear region</location>
    </subcellularLocation>
    <subcellularLocation>
        <location evidence="1">Nucleus</location>
    </subcellularLocation>
</comment>
<dbReference type="AlphaFoldDB" id="A0A3R7N039"/>
<keyword evidence="10" id="KW-0090">Biological rhythms</keyword>
<evidence type="ECO:0000256" key="10">
    <source>
        <dbReference type="ARBA" id="ARBA00023108"/>
    </source>
</evidence>
<dbReference type="PRINTS" id="PR00147">
    <property type="entry name" value="DNAPHOTLYASE"/>
</dbReference>
<keyword evidence="5" id="KW-0963">Cytoplasm</keyword>
<protein>
    <recommendedName>
        <fullName evidence="4">Cryptochrome-1</fullName>
    </recommendedName>
</protein>
<dbReference type="InterPro" id="IPR014729">
    <property type="entry name" value="Rossmann-like_a/b/a_fold"/>
</dbReference>
<name>A0A3R7N039_PENVA</name>
<evidence type="ECO:0000256" key="8">
    <source>
        <dbReference type="ARBA" id="ARBA00022741"/>
    </source>
</evidence>
<evidence type="ECO:0000256" key="4">
    <source>
        <dbReference type="ARBA" id="ARBA00021159"/>
    </source>
</evidence>
<feature type="binding site" evidence="13">
    <location>
        <begin position="460"/>
        <end position="462"/>
    </location>
    <ligand>
        <name>FAD</name>
        <dbReference type="ChEBI" id="CHEBI:57692"/>
    </ligand>
</feature>
<dbReference type="InterPro" id="IPR006050">
    <property type="entry name" value="DNA_photolyase_N"/>
</dbReference>
<gene>
    <name evidence="16" type="ORF">C7M84_007870</name>
</gene>
<dbReference type="PANTHER" id="PTHR11455">
    <property type="entry name" value="CRYPTOCHROME"/>
    <property type="match status" value="1"/>
</dbReference>
<dbReference type="Pfam" id="PF00875">
    <property type="entry name" value="DNA_photolyase"/>
    <property type="match status" value="1"/>
</dbReference>
<dbReference type="GO" id="GO:0032922">
    <property type="term" value="P:circadian regulation of gene expression"/>
    <property type="evidence" value="ECO:0007669"/>
    <property type="project" value="TreeGrafter"/>
</dbReference>
<evidence type="ECO:0000256" key="9">
    <source>
        <dbReference type="ARBA" id="ARBA00022827"/>
    </source>
</evidence>
<feature type="domain" description="Photolyase/cryptochrome alpha/beta" evidence="15">
    <location>
        <begin position="71"/>
        <end position="200"/>
    </location>
</feature>
<evidence type="ECO:0000256" key="13">
    <source>
        <dbReference type="PIRSR" id="PIRSR602081-1"/>
    </source>
</evidence>
<evidence type="ECO:0000256" key="12">
    <source>
        <dbReference type="ARBA" id="ARBA00023242"/>
    </source>
</evidence>
<evidence type="ECO:0000313" key="16">
    <source>
        <dbReference type="EMBL" id="ROT73690.1"/>
    </source>
</evidence>
<dbReference type="Gene3D" id="1.25.40.80">
    <property type="match status" value="1"/>
</dbReference>
<dbReference type="PROSITE" id="PS51645">
    <property type="entry name" value="PHR_CRY_ALPHA_BETA"/>
    <property type="match status" value="1"/>
</dbReference>
<evidence type="ECO:0000256" key="7">
    <source>
        <dbReference type="ARBA" id="ARBA00022630"/>
    </source>
</evidence>